<feature type="repeat" description="TPR" evidence="3">
    <location>
        <begin position="1586"/>
        <end position="1619"/>
    </location>
</feature>
<dbReference type="PANTHER" id="PTHR44858">
    <property type="entry name" value="TETRATRICOPEPTIDE REPEAT PROTEIN 6"/>
    <property type="match status" value="1"/>
</dbReference>
<dbReference type="EMBL" id="JAACNH010000003">
    <property type="protein sequence ID" value="KAG8449532.1"/>
    <property type="molecule type" value="Genomic_DNA"/>
</dbReference>
<proteinExistence type="predicted"/>
<feature type="repeat" description="TPR" evidence="3">
    <location>
        <begin position="1309"/>
        <end position="1342"/>
    </location>
</feature>
<feature type="compositionally biased region" description="Basic residues" evidence="4">
    <location>
        <begin position="70"/>
        <end position="87"/>
    </location>
</feature>
<dbReference type="InterPro" id="IPR011990">
    <property type="entry name" value="TPR-like_helical_dom_sf"/>
</dbReference>
<dbReference type="InterPro" id="IPR013105">
    <property type="entry name" value="TPR_2"/>
</dbReference>
<feature type="repeat" description="TPR" evidence="3">
    <location>
        <begin position="999"/>
        <end position="1032"/>
    </location>
</feature>
<dbReference type="Proteomes" id="UP000812440">
    <property type="component" value="Chromosome 8_10"/>
</dbReference>
<keyword evidence="2 3" id="KW-0802">TPR repeat</keyword>
<dbReference type="InterPro" id="IPR050498">
    <property type="entry name" value="Ycf3"/>
</dbReference>
<feature type="repeat" description="TPR" evidence="3">
    <location>
        <begin position="1208"/>
        <end position="1241"/>
    </location>
</feature>
<feature type="repeat" description="TPR" evidence="3">
    <location>
        <begin position="1414"/>
        <end position="1447"/>
    </location>
</feature>
<feature type="region of interest" description="Disordered" evidence="4">
    <location>
        <begin position="37"/>
        <end position="92"/>
    </location>
</feature>
<sequence>MEKVQYDMFPKSTKSDCNGMKPAIASVVGTTKPVSVVPRPEPLSKPRSYNLPVSPETTLVKTKFPERKDKKNKVSKKKNIKPRKPLKHPSFNNIKFTTVRACSASTTSSTVSSSSSDYDTDDSSDTEKRRKKKRKDGLKRHFVAQNKNTQVFKKDDSPFSSNITSLSPEELAETSTTLFTVENKELDDQGKCSRETLEILSTGYLKATATARTVDEIIASLQSPNTYNPMPLINDTAVTYSDILHVKGESVPVLRRELSKIRSPRDPLTSWKPRSREDGHQTIHHFCTVSPSYVLPSSLQVALRVHHTMDRKGYNISAAAQGLSSTTEDNSTDVESPTLSQKQAIKRTLLDGLPLSILRAENQKDSVITLPPRSACSLEGWQKIAEYYIEGPRLELVGEQSQLNSEALRMFWAPAPPKFSAPSSLIQKTLFAKYESCLEEQDKTEHFSSMQEKREISDSEYEQEGTANLLHLGTVSIKRSKSLPNIGLLYIDAVSASVKSSLSRSAPDISAQKDSTFQLSSDFKTSMKELEMWRQQSLKLTGVTEEAKPPGLDHAIATVVNEIKGGLMGPKTSVSTAATEKGNVRYLGHGASFKKKKFKKKKKTLDPLKLQTVYKELNQPSQALKRSVSLVQLPITSSSRDSVKHFSRRVSLSDKLDFLSFVKNRGGIQGKQEIREWVRDIWNEWFDQVFPPSRESSDEAEEPSYCLNENAEVTAKKTISWSVDSVEPVLVEDPDASVQNLEAEIAHLTVQIDGHKHPSAFHCCRRGALNRKLGKLNLALKDLSLAVELEPRLLDAYWNRHLIYCLQGKTAAALEDLNVILKFNKSNAGAHLSKAEIYKQKEDYTMSILSYTQALKCQPNDDDIYFCRAQMYEAQDEYKIAMDDYAKCFQLNQSRVDAIQKHGMYYFEHCNWNVAVQDFTALIKQNLSNAEARIYRGRAHTKLGKYKEATEDFSAAVHLDPNNWKAFYYRGCLLRKCCQWQAVQDFSISVLIRDDFENLNAFLYRGILYTDLGMWNEAIRDFEHVLSLDRTVVLAHMNLGLISLLIRKDYSHAIQHFSAALKANPIFINAYLCRAQAFQQINNLKSALKDITRAIHLRPDSPQPYLLRGQYLYEMKKYDLASFCINYAAETAQGSSPAQQALVQSFRQQYSNAIECLVSAVKAKPTPTLMILLGKIQMKAKKTKDAVKTFRDCLEIFNDPILPTSNKAEVFFNLGLCYMDQLDFHQAFESFTCAIKVSSRFHEAFYQRGLCRMNLHQANCLDDFNKVLEINSNHFQALLCRAAFYGLRKRYSKAIMNCNAAIKVQPRSVRAYLYRGALKYYIKAYKLAVGDLSKAVELDPACSLAYYNRGVCYHQINMYEEAVKDYSIVLLLGCWKEITTKVLVNRGLLYIQLMDYSNSLEDFKNVALQTPEDIKIHLVIGNCHHRLQQYEDAVKVFTQVLSISPLSAEAYIGRGTAYIEYGHKQGTTQAKRDFLSALHLRPNYVAARICLAYSLQAQGLCKQAWNQFSVALDIDARSILAFEGRAIVSLQMGDTFAALQDMNAALKLRVSAQLLTNRGVIHQFMGKLPNAMRDYQAAITSDPKYSLAYFNAANLYLHNRQFTQAKEYYSKAVALDPANESAILNRGITNVLLQDMHGALRDFQVVLNLCPVSSAAYFNRASLHNTLQQYQQAESDISQALHLQPDDPLMYKLRADIRGKLGLSKEAIEDYEKALTLLGHSAH</sequence>
<reference evidence="5" key="1">
    <citation type="thesis" date="2020" institute="ProQuest LLC" country="789 East Eisenhower Parkway, Ann Arbor, MI, USA">
        <title>Comparative Genomics and Chromosome Evolution.</title>
        <authorList>
            <person name="Mudd A.B."/>
        </authorList>
    </citation>
    <scope>NUCLEOTIDE SEQUENCE</scope>
    <source>
        <strain evidence="5">Female2</strain>
        <tissue evidence="5">Blood</tissue>
    </source>
</reference>
<feature type="repeat" description="TPR" evidence="3">
    <location>
        <begin position="1380"/>
        <end position="1413"/>
    </location>
</feature>
<organism evidence="5 6">
    <name type="scientific">Hymenochirus boettgeri</name>
    <name type="common">Congo dwarf clawed frog</name>
    <dbReference type="NCBI Taxonomy" id="247094"/>
    <lineage>
        <taxon>Eukaryota</taxon>
        <taxon>Metazoa</taxon>
        <taxon>Chordata</taxon>
        <taxon>Craniata</taxon>
        <taxon>Vertebrata</taxon>
        <taxon>Euteleostomi</taxon>
        <taxon>Amphibia</taxon>
        <taxon>Batrachia</taxon>
        <taxon>Anura</taxon>
        <taxon>Pipoidea</taxon>
        <taxon>Pipidae</taxon>
        <taxon>Pipinae</taxon>
        <taxon>Hymenochirus</taxon>
    </lineage>
</organism>
<evidence type="ECO:0008006" key="7">
    <source>
        <dbReference type="Google" id="ProtNLM"/>
    </source>
</evidence>
<evidence type="ECO:0000313" key="5">
    <source>
        <dbReference type="EMBL" id="KAG8449532.1"/>
    </source>
</evidence>
<dbReference type="Pfam" id="PF13181">
    <property type="entry name" value="TPR_8"/>
    <property type="match status" value="6"/>
</dbReference>
<protein>
    <recommendedName>
        <fullName evidence="7">Tetratricopeptide repeat protein 6</fullName>
    </recommendedName>
</protein>
<dbReference type="SUPFAM" id="SSF48452">
    <property type="entry name" value="TPR-like"/>
    <property type="match status" value="5"/>
</dbReference>
<dbReference type="Pfam" id="PF07719">
    <property type="entry name" value="TPR_2"/>
    <property type="match status" value="1"/>
</dbReference>
<name>A0A8T2JYW3_9PIPI</name>
<evidence type="ECO:0000256" key="1">
    <source>
        <dbReference type="ARBA" id="ARBA00022737"/>
    </source>
</evidence>
<dbReference type="PANTHER" id="PTHR44858:SF1">
    <property type="entry name" value="UDP-N-ACETYLGLUCOSAMINE--PEPTIDE N-ACETYLGLUCOSAMINYLTRANSFERASE SPINDLY-RELATED"/>
    <property type="match status" value="1"/>
</dbReference>
<evidence type="ECO:0000313" key="6">
    <source>
        <dbReference type="Proteomes" id="UP000812440"/>
    </source>
</evidence>
<dbReference type="SMART" id="SM00028">
    <property type="entry name" value="TPR"/>
    <property type="match status" value="24"/>
</dbReference>
<feature type="repeat" description="TPR" evidence="3">
    <location>
        <begin position="1068"/>
        <end position="1101"/>
    </location>
</feature>
<dbReference type="PROSITE" id="PS50293">
    <property type="entry name" value="TPR_REGION"/>
    <property type="match status" value="2"/>
</dbReference>
<evidence type="ECO:0000256" key="3">
    <source>
        <dbReference type="PROSITE-ProRule" id="PRU00339"/>
    </source>
</evidence>
<accession>A0A8T2JYW3</accession>
<dbReference type="OrthoDB" id="1658288at2759"/>
<evidence type="ECO:0000256" key="2">
    <source>
        <dbReference type="ARBA" id="ARBA00022803"/>
    </source>
</evidence>
<evidence type="ECO:0000256" key="4">
    <source>
        <dbReference type="SAM" id="MobiDB-lite"/>
    </source>
</evidence>
<keyword evidence="6" id="KW-1185">Reference proteome</keyword>
<dbReference type="InterPro" id="IPR019734">
    <property type="entry name" value="TPR_rpt"/>
</dbReference>
<feature type="compositionally biased region" description="Low complexity" evidence="4">
    <location>
        <begin position="106"/>
        <end position="117"/>
    </location>
</feature>
<dbReference type="PROSITE" id="PS50005">
    <property type="entry name" value="TPR"/>
    <property type="match status" value="11"/>
</dbReference>
<comment type="caution">
    <text evidence="5">The sequence shown here is derived from an EMBL/GenBank/DDBJ whole genome shotgun (WGS) entry which is preliminary data.</text>
</comment>
<feature type="repeat" description="TPR" evidence="3">
    <location>
        <begin position="1654"/>
        <end position="1687"/>
    </location>
</feature>
<dbReference type="Gene3D" id="1.25.40.10">
    <property type="entry name" value="Tetratricopeptide repeat domain"/>
    <property type="match status" value="10"/>
</dbReference>
<gene>
    <name evidence="5" type="ORF">GDO86_016251</name>
</gene>
<feature type="region of interest" description="Disordered" evidence="4">
    <location>
        <begin position="106"/>
        <end position="144"/>
    </location>
</feature>
<keyword evidence="1" id="KW-0677">Repeat</keyword>
<feature type="compositionally biased region" description="Basic residues" evidence="4">
    <location>
        <begin position="129"/>
        <end position="142"/>
    </location>
</feature>
<dbReference type="Pfam" id="PF13432">
    <property type="entry name" value="TPR_16"/>
    <property type="match status" value="1"/>
</dbReference>
<feature type="repeat" description="TPR" evidence="3">
    <location>
        <begin position="1552"/>
        <end position="1585"/>
    </location>
</feature>
<feature type="repeat" description="TPR" evidence="3">
    <location>
        <begin position="828"/>
        <end position="861"/>
    </location>
</feature>
<feature type="repeat" description="TPR" evidence="3">
    <location>
        <begin position="930"/>
        <end position="963"/>
    </location>
</feature>